<dbReference type="PANTHER" id="PTHR14948:SF46">
    <property type="entry name" value="DISPANIN SUBFAMILY A MEMBER 2B-LIKE-RELATED"/>
    <property type="match status" value="1"/>
</dbReference>
<keyword evidence="9" id="KW-1185">Reference proteome</keyword>
<dbReference type="InterPro" id="IPR051423">
    <property type="entry name" value="CD225/Dispanin"/>
</dbReference>
<gene>
    <name evidence="8" type="ORF">JD844_005679</name>
</gene>
<accession>A0ABQ7TNK6</accession>
<evidence type="ECO:0000256" key="2">
    <source>
        <dbReference type="ARBA" id="ARBA00006843"/>
    </source>
</evidence>
<evidence type="ECO:0008006" key="10">
    <source>
        <dbReference type="Google" id="ProtNLM"/>
    </source>
</evidence>
<feature type="region of interest" description="Disordered" evidence="6">
    <location>
        <begin position="1"/>
        <end position="72"/>
    </location>
</feature>
<evidence type="ECO:0000256" key="1">
    <source>
        <dbReference type="ARBA" id="ARBA00004370"/>
    </source>
</evidence>
<keyword evidence="3 7" id="KW-0812">Transmembrane</keyword>
<feature type="compositionally biased region" description="Pro residues" evidence="6">
    <location>
        <begin position="50"/>
        <end position="65"/>
    </location>
</feature>
<evidence type="ECO:0000256" key="7">
    <source>
        <dbReference type="SAM" id="Phobius"/>
    </source>
</evidence>
<evidence type="ECO:0000256" key="5">
    <source>
        <dbReference type="ARBA" id="ARBA00023136"/>
    </source>
</evidence>
<evidence type="ECO:0000256" key="4">
    <source>
        <dbReference type="ARBA" id="ARBA00022989"/>
    </source>
</evidence>
<keyword evidence="4 7" id="KW-1133">Transmembrane helix</keyword>
<dbReference type="PANTHER" id="PTHR14948">
    <property type="entry name" value="NG5"/>
    <property type="match status" value="1"/>
</dbReference>
<feature type="transmembrane region" description="Helical" evidence="7">
    <location>
        <begin position="92"/>
        <end position="116"/>
    </location>
</feature>
<name>A0ABQ7TNK6_PHRPL</name>
<evidence type="ECO:0000256" key="6">
    <source>
        <dbReference type="SAM" id="MobiDB-lite"/>
    </source>
</evidence>
<evidence type="ECO:0000313" key="8">
    <source>
        <dbReference type="EMBL" id="KAH0631380.1"/>
    </source>
</evidence>
<reference evidence="8 9" key="1">
    <citation type="journal article" date="2022" name="Gigascience">
        <title>A chromosome-level genome assembly and annotation of the desert horned lizard, Phrynosoma platyrhinos, provides insight into chromosomal rearrangements among reptiles.</title>
        <authorList>
            <person name="Koochekian N."/>
            <person name="Ascanio A."/>
            <person name="Farleigh K."/>
            <person name="Card D.C."/>
            <person name="Schield D.R."/>
            <person name="Castoe T.A."/>
            <person name="Jezkova T."/>
        </authorList>
    </citation>
    <scope>NUCLEOTIDE SEQUENCE [LARGE SCALE GENOMIC DNA]</scope>
    <source>
        <strain evidence="8">NK-2021</strain>
    </source>
</reference>
<feature type="transmembrane region" description="Helical" evidence="7">
    <location>
        <begin position="137"/>
        <end position="161"/>
    </location>
</feature>
<sequence length="166" mass="17828">MSNPNYEKVQGTASDVPNPPPYSEKQDYREPTPLQPPHGPATPMNYGGVPPMPPPYQPYPGPPGAGPNQGPILQPPQAVFITPVQPTNEPDYLGYSIFTMFCCCLPLGIAALVYSIQTREANHNGNLAAAQQNSRMARILAHTALGVGICITIIYSIYIGIVLSAR</sequence>
<proteinExistence type="inferred from homology"/>
<dbReference type="InterPro" id="IPR007593">
    <property type="entry name" value="CD225/Dispanin_fam"/>
</dbReference>
<dbReference type="Proteomes" id="UP000826234">
    <property type="component" value="Unassembled WGS sequence"/>
</dbReference>
<comment type="subcellular location">
    <subcellularLocation>
        <location evidence="1">Membrane</location>
    </subcellularLocation>
</comment>
<protein>
    <recommendedName>
        <fullName evidence="10">Proline-rich transmembrane protein 1</fullName>
    </recommendedName>
</protein>
<evidence type="ECO:0000313" key="9">
    <source>
        <dbReference type="Proteomes" id="UP000826234"/>
    </source>
</evidence>
<comment type="caution">
    <text evidence="8">The sequence shown here is derived from an EMBL/GenBank/DDBJ whole genome shotgun (WGS) entry which is preliminary data.</text>
</comment>
<organism evidence="8 9">
    <name type="scientific">Phrynosoma platyrhinos</name>
    <name type="common">Desert horned lizard</name>
    <dbReference type="NCBI Taxonomy" id="52577"/>
    <lineage>
        <taxon>Eukaryota</taxon>
        <taxon>Metazoa</taxon>
        <taxon>Chordata</taxon>
        <taxon>Craniata</taxon>
        <taxon>Vertebrata</taxon>
        <taxon>Euteleostomi</taxon>
        <taxon>Lepidosauria</taxon>
        <taxon>Squamata</taxon>
        <taxon>Bifurcata</taxon>
        <taxon>Unidentata</taxon>
        <taxon>Episquamata</taxon>
        <taxon>Toxicofera</taxon>
        <taxon>Iguania</taxon>
        <taxon>Phrynosomatidae</taxon>
        <taxon>Phrynosomatinae</taxon>
        <taxon>Phrynosoma</taxon>
    </lineage>
</organism>
<dbReference type="Pfam" id="PF04505">
    <property type="entry name" value="CD225"/>
    <property type="match status" value="1"/>
</dbReference>
<comment type="similarity">
    <text evidence="2">Belongs to the CD225/Dispanin family.</text>
</comment>
<evidence type="ECO:0000256" key="3">
    <source>
        <dbReference type="ARBA" id="ARBA00022692"/>
    </source>
</evidence>
<dbReference type="EMBL" id="JAIPUX010000035">
    <property type="protein sequence ID" value="KAH0631380.1"/>
    <property type="molecule type" value="Genomic_DNA"/>
</dbReference>
<keyword evidence="5 7" id="KW-0472">Membrane</keyword>
<feature type="compositionally biased region" description="Polar residues" evidence="6">
    <location>
        <begin position="1"/>
        <end position="15"/>
    </location>
</feature>